<organism evidence="3 4">
    <name type="scientific">Holothuria leucospilota</name>
    <name type="common">Black long sea cucumber</name>
    <name type="synonym">Mertensiothuria leucospilota</name>
    <dbReference type="NCBI Taxonomy" id="206669"/>
    <lineage>
        <taxon>Eukaryota</taxon>
        <taxon>Metazoa</taxon>
        <taxon>Echinodermata</taxon>
        <taxon>Eleutherozoa</taxon>
        <taxon>Echinozoa</taxon>
        <taxon>Holothuroidea</taxon>
        <taxon>Aspidochirotacea</taxon>
        <taxon>Aspidochirotida</taxon>
        <taxon>Holothuriidae</taxon>
        <taxon>Holothuria</taxon>
    </lineage>
</organism>
<feature type="chain" id="PRO_5040129846" evidence="1">
    <location>
        <begin position="25"/>
        <end position="169"/>
    </location>
</feature>
<keyword evidence="4" id="KW-1185">Reference proteome</keyword>
<evidence type="ECO:0000313" key="3">
    <source>
        <dbReference type="EMBL" id="KAJ8022987.1"/>
    </source>
</evidence>
<dbReference type="Proteomes" id="UP001152320">
    <property type="component" value="Chromosome 20"/>
</dbReference>
<dbReference type="AlphaFoldDB" id="A0A9Q0YI50"/>
<evidence type="ECO:0000256" key="1">
    <source>
        <dbReference type="SAM" id="SignalP"/>
    </source>
</evidence>
<dbReference type="OrthoDB" id="441660at2759"/>
<dbReference type="SMART" id="SM00034">
    <property type="entry name" value="CLECT"/>
    <property type="match status" value="1"/>
</dbReference>
<accession>A0A9Q0YI50</accession>
<feature type="domain" description="C-type lectin" evidence="2">
    <location>
        <begin position="37"/>
        <end position="162"/>
    </location>
</feature>
<proteinExistence type="predicted"/>
<feature type="signal peptide" evidence="1">
    <location>
        <begin position="1"/>
        <end position="24"/>
    </location>
</feature>
<dbReference type="InterPro" id="IPR016187">
    <property type="entry name" value="CTDL_fold"/>
</dbReference>
<dbReference type="InterPro" id="IPR050111">
    <property type="entry name" value="C-type_lectin/snaclec_domain"/>
</dbReference>
<dbReference type="PROSITE" id="PS50041">
    <property type="entry name" value="C_TYPE_LECTIN_2"/>
    <property type="match status" value="1"/>
</dbReference>
<dbReference type="Pfam" id="PF00059">
    <property type="entry name" value="Lectin_C"/>
    <property type="match status" value="1"/>
</dbReference>
<name>A0A9Q0YI50_HOLLE</name>
<evidence type="ECO:0000259" key="2">
    <source>
        <dbReference type="PROSITE" id="PS50041"/>
    </source>
</evidence>
<dbReference type="InterPro" id="IPR016186">
    <property type="entry name" value="C-type_lectin-like/link_sf"/>
</dbReference>
<dbReference type="SUPFAM" id="SSF56436">
    <property type="entry name" value="C-type lectin-like"/>
    <property type="match status" value="1"/>
</dbReference>
<dbReference type="PANTHER" id="PTHR22803">
    <property type="entry name" value="MANNOSE, PHOSPHOLIPASE, LECTIN RECEPTOR RELATED"/>
    <property type="match status" value="1"/>
</dbReference>
<reference evidence="3" key="1">
    <citation type="submission" date="2021-10" db="EMBL/GenBank/DDBJ databases">
        <title>Tropical sea cucumber genome reveals ecological adaptation and Cuvierian tubules defense mechanism.</title>
        <authorList>
            <person name="Chen T."/>
        </authorList>
    </citation>
    <scope>NUCLEOTIDE SEQUENCE</scope>
    <source>
        <strain evidence="3">Nanhai2018</strain>
        <tissue evidence="3">Muscle</tissue>
    </source>
</reference>
<comment type="caution">
    <text evidence="3">The sequence shown here is derived from an EMBL/GenBank/DDBJ whole genome shotgun (WGS) entry which is preliminary data.</text>
</comment>
<protein>
    <submittedName>
        <fullName evidence="3">Snaclec 7</fullName>
    </submittedName>
</protein>
<dbReference type="InterPro" id="IPR001304">
    <property type="entry name" value="C-type_lectin-like"/>
</dbReference>
<dbReference type="Gene3D" id="3.10.100.10">
    <property type="entry name" value="Mannose-Binding Protein A, subunit A"/>
    <property type="match status" value="1"/>
</dbReference>
<dbReference type="EMBL" id="JAIZAY010000020">
    <property type="protein sequence ID" value="KAJ8022987.1"/>
    <property type="molecule type" value="Genomic_DNA"/>
</dbReference>
<keyword evidence="1" id="KW-0732">Signal</keyword>
<sequence length="169" mass="18813">MASFRFTLFLSLVTLLGMCARTDALCPPDWEPDQVPGTTYCYRIFNPTVAKTWLQAESYCDESHTADLVSIHSLSEAIKVYDIFQSENPGRDDRMWIGLNKPVGAVDYEWSDGSTRHYTRWTNEPPQGSAPSAVVLIPPGNGADSSKWEVSTATEQGYLMCKKPAQNTP</sequence>
<gene>
    <name evidence="3" type="ORF">HOLleu_38038</name>
</gene>
<evidence type="ECO:0000313" key="4">
    <source>
        <dbReference type="Proteomes" id="UP001152320"/>
    </source>
</evidence>